<evidence type="ECO:0000313" key="2">
    <source>
        <dbReference type="EMBL" id="RLE53830.1"/>
    </source>
</evidence>
<dbReference type="Pfam" id="PF04073">
    <property type="entry name" value="tRNA_edit"/>
    <property type="match status" value="1"/>
</dbReference>
<evidence type="ECO:0000259" key="1">
    <source>
        <dbReference type="Pfam" id="PF04073"/>
    </source>
</evidence>
<dbReference type="GO" id="GO:0002161">
    <property type="term" value="F:aminoacyl-tRNA deacylase activity"/>
    <property type="evidence" value="ECO:0007669"/>
    <property type="project" value="InterPro"/>
</dbReference>
<dbReference type="Proteomes" id="UP000269499">
    <property type="component" value="Unassembled WGS sequence"/>
</dbReference>
<name>A0A497F4J0_9CREN</name>
<proteinExistence type="predicted"/>
<dbReference type="InterPro" id="IPR007214">
    <property type="entry name" value="YbaK/aa-tRNA-synth-assoc-dom"/>
</dbReference>
<dbReference type="SUPFAM" id="SSF55826">
    <property type="entry name" value="YbaK/ProRS associated domain"/>
    <property type="match status" value="1"/>
</dbReference>
<comment type="caution">
    <text evidence="2">The sequence shown here is derived from an EMBL/GenBank/DDBJ whole genome shotgun (WGS) entry which is preliminary data.</text>
</comment>
<dbReference type="InterPro" id="IPR036754">
    <property type="entry name" value="YbaK/aa-tRNA-synt-asso_dom_sf"/>
</dbReference>
<dbReference type="PANTHER" id="PTHR30411:SF1">
    <property type="entry name" value="CYTOPLASMIC PROTEIN"/>
    <property type="match status" value="1"/>
</dbReference>
<dbReference type="PANTHER" id="PTHR30411">
    <property type="entry name" value="CYTOPLASMIC PROTEIN"/>
    <property type="match status" value="1"/>
</dbReference>
<accession>A0A497F4J0</accession>
<protein>
    <recommendedName>
        <fullName evidence="1">YbaK/aminoacyl-tRNA synthetase-associated domain-containing protein</fullName>
    </recommendedName>
</protein>
<gene>
    <name evidence="2" type="ORF">DRJ26_02900</name>
</gene>
<dbReference type="EMBL" id="QMRA01000050">
    <property type="protein sequence ID" value="RLE53830.1"/>
    <property type="molecule type" value="Genomic_DNA"/>
</dbReference>
<organism evidence="2 3">
    <name type="scientific">Thermoproteota archaeon</name>
    <dbReference type="NCBI Taxonomy" id="2056631"/>
    <lineage>
        <taxon>Archaea</taxon>
        <taxon>Thermoproteota</taxon>
    </lineage>
</organism>
<sequence length="155" mass="16709">MSGIDLVKKFIKDKGVKAEILLFQGTVESVEKASIASGVKPSQIIKTLLLKANGEVIAVLLPGNKRLDYKKLKAQLKARKVRLLYPEEVKKISGMNIGEVSPLTHAISKLKIIADTAVQELGEVLVGGGSIKSLVKIEAQDLIKTLNPKIGDISK</sequence>
<evidence type="ECO:0000313" key="3">
    <source>
        <dbReference type="Proteomes" id="UP000269499"/>
    </source>
</evidence>
<reference evidence="2 3" key="1">
    <citation type="submission" date="2018-06" db="EMBL/GenBank/DDBJ databases">
        <title>Extensive metabolic versatility and redundancy in microbially diverse, dynamic hydrothermal sediments.</title>
        <authorList>
            <person name="Dombrowski N."/>
            <person name="Teske A."/>
            <person name="Baker B.J."/>
        </authorList>
    </citation>
    <scope>NUCLEOTIDE SEQUENCE [LARGE SCALE GENOMIC DNA]</scope>
    <source>
        <strain evidence="2">B20_G2</strain>
    </source>
</reference>
<dbReference type="Gene3D" id="3.90.960.10">
    <property type="entry name" value="YbaK/aminoacyl-tRNA synthetase-associated domain"/>
    <property type="match status" value="1"/>
</dbReference>
<feature type="domain" description="YbaK/aminoacyl-tRNA synthetase-associated" evidence="1">
    <location>
        <begin position="27"/>
        <end position="144"/>
    </location>
</feature>
<dbReference type="AlphaFoldDB" id="A0A497F4J0"/>